<dbReference type="AlphaFoldDB" id="A0A1H9PAT6"/>
<evidence type="ECO:0008006" key="3">
    <source>
        <dbReference type="Google" id="ProtNLM"/>
    </source>
</evidence>
<dbReference type="EMBL" id="FOGM01000004">
    <property type="protein sequence ID" value="SER45272.1"/>
    <property type="molecule type" value="Genomic_DNA"/>
</dbReference>
<accession>A0A1H9PAT6</accession>
<organism evidence="1 2">
    <name type="scientific">Streptococcus gallolyticus</name>
    <dbReference type="NCBI Taxonomy" id="315405"/>
    <lineage>
        <taxon>Bacteria</taxon>
        <taxon>Bacillati</taxon>
        <taxon>Bacillota</taxon>
        <taxon>Bacilli</taxon>
        <taxon>Lactobacillales</taxon>
        <taxon>Streptococcaceae</taxon>
        <taxon>Streptococcus</taxon>
    </lineage>
</organism>
<protein>
    <recommendedName>
        <fullName evidence="3">Antirestriction protein ArdA</fullName>
    </recommendedName>
</protein>
<dbReference type="Proteomes" id="UP000182712">
    <property type="component" value="Unassembled WGS sequence"/>
</dbReference>
<proteinExistence type="predicted"/>
<dbReference type="RefSeq" id="WP_074627381.1">
    <property type="nucleotide sequence ID" value="NZ_FOGM01000004.1"/>
</dbReference>
<gene>
    <name evidence="1" type="ORF">SAMN04487840_10456</name>
</gene>
<evidence type="ECO:0000313" key="1">
    <source>
        <dbReference type="EMBL" id="SER45272.1"/>
    </source>
</evidence>
<sequence>MLKTIVRNLRDHNEKLVALPCSFEKAKAMFEEQFGSCSARSEEDFECVGLYSDLYHDDACWTSFGTANAMARSLERFEAEYTERELKAFFEFYTYADLNMIDDGSVSFYNSKEEYLQSVYEAYGLTDTKFLWTTVDAFLNDDYVFSEIEINGNLYQASNGVIVEVD</sequence>
<evidence type="ECO:0000313" key="2">
    <source>
        <dbReference type="Proteomes" id="UP000182712"/>
    </source>
</evidence>
<name>A0A1H9PAT6_9STRE</name>
<reference evidence="1 2" key="1">
    <citation type="submission" date="2016-10" db="EMBL/GenBank/DDBJ databases">
        <authorList>
            <person name="de Groot N.N."/>
        </authorList>
    </citation>
    <scope>NUCLEOTIDE SEQUENCE [LARGE SCALE GENOMIC DNA]</scope>
    <source>
        <strain evidence="1 2">VTM2R47</strain>
    </source>
</reference>